<accession>A0A0E0C1R4</accession>
<feature type="region of interest" description="Disordered" evidence="2">
    <location>
        <begin position="1"/>
        <end position="60"/>
    </location>
</feature>
<dbReference type="InterPro" id="IPR007608">
    <property type="entry name" value="Senescence_reg_S40"/>
</dbReference>
<sequence>MEEFQEAEILWPEPAEGNSDDGVLVVTTTPSPVVRRPVGSPESSSLSAPVEIAASRRKRRSRSWASEYDMFDQTNDGGDGDDDAVKKKMMNHGVIVAPPHAVVDRRRLRGRTAAYSMCAGKGRTLKGRDLRNVRNLVLQMTGFIEK</sequence>
<evidence type="ECO:0000313" key="4">
    <source>
        <dbReference type="Proteomes" id="UP000008021"/>
    </source>
</evidence>
<organism evidence="3">
    <name type="scientific">Oryza meridionalis</name>
    <dbReference type="NCBI Taxonomy" id="40149"/>
    <lineage>
        <taxon>Eukaryota</taxon>
        <taxon>Viridiplantae</taxon>
        <taxon>Streptophyta</taxon>
        <taxon>Embryophyta</taxon>
        <taxon>Tracheophyta</taxon>
        <taxon>Spermatophyta</taxon>
        <taxon>Magnoliopsida</taxon>
        <taxon>Liliopsida</taxon>
        <taxon>Poales</taxon>
        <taxon>Poaceae</taxon>
        <taxon>BOP clade</taxon>
        <taxon>Oryzoideae</taxon>
        <taxon>Oryzeae</taxon>
        <taxon>Oryzinae</taxon>
        <taxon>Oryza</taxon>
    </lineage>
</organism>
<dbReference type="PANTHER" id="PTHR33083">
    <property type="entry name" value="EXPRESSED PROTEIN"/>
    <property type="match status" value="1"/>
</dbReference>
<dbReference type="GO" id="GO:0010150">
    <property type="term" value="P:leaf senescence"/>
    <property type="evidence" value="ECO:0007669"/>
    <property type="project" value="UniProtKB-ARBA"/>
</dbReference>
<reference evidence="3" key="2">
    <citation type="submission" date="2018-05" db="EMBL/GenBank/DDBJ databases">
        <title>OmerRS3 (Oryza meridionalis Reference Sequence Version 3).</title>
        <authorList>
            <person name="Zhang J."/>
            <person name="Kudrna D."/>
            <person name="Lee S."/>
            <person name="Talag J."/>
            <person name="Welchert J."/>
            <person name="Wing R.A."/>
        </authorList>
    </citation>
    <scope>NUCLEOTIDE SEQUENCE [LARGE SCALE GENOMIC DNA]</scope>
    <source>
        <strain evidence="3">cv. OR44</strain>
    </source>
</reference>
<feature type="compositionally biased region" description="Low complexity" evidence="2">
    <location>
        <begin position="25"/>
        <end position="45"/>
    </location>
</feature>
<dbReference type="PANTHER" id="PTHR33083:SF19">
    <property type="entry name" value="OS05G0531100 PROTEIN"/>
    <property type="match status" value="1"/>
</dbReference>
<evidence type="ECO:0000256" key="1">
    <source>
        <dbReference type="ARBA" id="ARBA00034773"/>
    </source>
</evidence>
<dbReference type="Pfam" id="PF04520">
    <property type="entry name" value="Senescence_reg"/>
    <property type="match status" value="1"/>
</dbReference>
<dbReference type="EnsemblPlants" id="OMERI01G13740.1">
    <property type="protein sequence ID" value="OMERI01G13740.1"/>
    <property type="gene ID" value="OMERI01G13740"/>
</dbReference>
<dbReference type="eggNOG" id="ENOG502S431">
    <property type="taxonomic scope" value="Eukaryota"/>
</dbReference>
<protein>
    <submittedName>
        <fullName evidence="3">Uncharacterized protein</fullName>
    </submittedName>
</protein>
<evidence type="ECO:0000313" key="3">
    <source>
        <dbReference type="EnsemblPlants" id="OMERI01G13740.1"/>
    </source>
</evidence>
<proteinExistence type="inferred from homology"/>
<reference evidence="3" key="1">
    <citation type="submission" date="2015-04" db="UniProtKB">
        <authorList>
            <consortium name="EnsemblPlants"/>
        </authorList>
    </citation>
    <scope>IDENTIFICATION</scope>
</reference>
<keyword evidence="4" id="KW-1185">Reference proteome</keyword>
<dbReference type="STRING" id="40149.A0A0E0C1R4"/>
<evidence type="ECO:0000256" key="2">
    <source>
        <dbReference type="SAM" id="MobiDB-lite"/>
    </source>
</evidence>
<dbReference type="HOGENOM" id="CLU_088831_2_0_1"/>
<dbReference type="AlphaFoldDB" id="A0A0E0C1R4"/>
<name>A0A0E0C1R4_9ORYZ</name>
<comment type="similarity">
    <text evidence="1">Belongs to the senescence regulator S40 family.</text>
</comment>
<dbReference type="Gramene" id="OMERI01G13740.1">
    <property type="protein sequence ID" value="OMERI01G13740.1"/>
    <property type="gene ID" value="OMERI01G13740"/>
</dbReference>
<dbReference type="Proteomes" id="UP000008021">
    <property type="component" value="Chromosome 1"/>
</dbReference>